<dbReference type="PANTHER" id="PTHR48090:SF7">
    <property type="entry name" value="RFBJ PROTEIN"/>
    <property type="match status" value="1"/>
</dbReference>
<evidence type="ECO:0000256" key="1">
    <source>
        <dbReference type="SAM" id="Phobius"/>
    </source>
</evidence>
<dbReference type="Pfam" id="PF00535">
    <property type="entry name" value="Glycos_transf_2"/>
    <property type="match status" value="1"/>
</dbReference>
<feature type="transmembrane region" description="Helical" evidence="1">
    <location>
        <begin position="256"/>
        <end position="275"/>
    </location>
</feature>
<evidence type="ECO:0000259" key="2">
    <source>
        <dbReference type="Pfam" id="PF00535"/>
    </source>
</evidence>
<keyword evidence="1" id="KW-0472">Membrane</keyword>
<dbReference type="InterPro" id="IPR001173">
    <property type="entry name" value="Glyco_trans_2-like"/>
</dbReference>
<dbReference type="SUPFAM" id="SSF53448">
    <property type="entry name" value="Nucleotide-diphospho-sugar transferases"/>
    <property type="match status" value="1"/>
</dbReference>
<name>A0ABT5K767_9BURK</name>
<dbReference type="InterPro" id="IPR029044">
    <property type="entry name" value="Nucleotide-diphossugar_trans"/>
</dbReference>
<dbReference type="PANTHER" id="PTHR48090">
    <property type="entry name" value="UNDECAPRENYL-PHOSPHATE 4-DEOXY-4-FORMAMIDO-L-ARABINOSE TRANSFERASE-RELATED"/>
    <property type="match status" value="1"/>
</dbReference>
<keyword evidence="1" id="KW-0812">Transmembrane</keyword>
<dbReference type="InterPro" id="IPR050256">
    <property type="entry name" value="Glycosyltransferase_2"/>
</dbReference>
<evidence type="ECO:0000313" key="4">
    <source>
        <dbReference type="Proteomes" id="UP001221208"/>
    </source>
</evidence>
<dbReference type="Gene3D" id="3.90.550.10">
    <property type="entry name" value="Spore Coat Polysaccharide Biosynthesis Protein SpsA, Chain A"/>
    <property type="match status" value="1"/>
</dbReference>
<accession>A0ABT5K767</accession>
<dbReference type="RefSeq" id="WP_273674880.1">
    <property type="nucleotide sequence ID" value="NZ_JAQQXR010000020.1"/>
</dbReference>
<sequence length="329" mass="36632">MNSSLKADHHIAVVIPSFKVTKFIVDVIEKMGPEVSSIFVIDDCCPDKSGDFVEANISDPRVKVIRHTENQGVGGAVITGYRAAIGAGADIIVKVDGDGQMDPKLIPLFIAPIVSQDADYTKGNRFYDIIELHRMPRLRLVMNAALSMLNKLSSGYWNVFDPTNGFTAIHAGVARLLPFEKINKRYFFETDMLFRLNLIRAVVVDVPMDAVYGDEVSNIRYTRALWDFSRGHLRNFVKRIGYNYFLRDMSAASFELFIGIPLMLFGFGFGLRSWWLSITAGAPSTPGTVMLAGLPVIIGLQLLLSFISYDVSSLPTRPRQKTLRTSPSK</sequence>
<keyword evidence="1" id="KW-1133">Transmembrane helix</keyword>
<organism evidence="3 4">
    <name type="scientific">Janthinobacterium fluminis</name>
    <dbReference type="NCBI Taxonomy" id="2987524"/>
    <lineage>
        <taxon>Bacteria</taxon>
        <taxon>Pseudomonadati</taxon>
        <taxon>Pseudomonadota</taxon>
        <taxon>Betaproteobacteria</taxon>
        <taxon>Burkholderiales</taxon>
        <taxon>Oxalobacteraceae</taxon>
        <taxon>Janthinobacterium</taxon>
    </lineage>
</organism>
<dbReference type="CDD" id="cd04179">
    <property type="entry name" value="DPM_DPG-synthase_like"/>
    <property type="match status" value="1"/>
</dbReference>
<dbReference type="Proteomes" id="UP001221208">
    <property type="component" value="Unassembled WGS sequence"/>
</dbReference>
<reference evidence="3 4" key="1">
    <citation type="submission" date="2022-10" db="EMBL/GenBank/DDBJ databases">
        <title>Janthinobacterium sp. hw3 Genome sequencing.</title>
        <authorList>
            <person name="Park S."/>
        </authorList>
    </citation>
    <scope>NUCLEOTIDE SEQUENCE [LARGE SCALE GENOMIC DNA]</scope>
    <source>
        <strain evidence="4">hw3</strain>
    </source>
</reference>
<feature type="transmembrane region" description="Helical" evidence="1">
    <location>
        <begin position="287"/>
        <end position="309"/>
    </location>
</feature>
<gene>
    <name evidence="3" type="ORF">OIK44_24995</name>
</gene>
<comment type="caution">
    <text evidence="3">The sequence shown here is derived from an EMBL/GenBank/DDBJ whole genome shotgun (WGS) entry which is preliminary data.</text>
</comment>
<dbReference type="EMBL" id="JAQQXR010000020">
    <property type="protein sequence ID" value="MDC8760847.1"/>
    <property type="molecule type" value="Genomic_DNA"/>
</dbReference>
<keyword evidence="4" id="KW-1185">Reference proteome</keyword>
<proteinExistence type="predicted"/>
<evidence type="ECO:0000313" key="3">
    <source>
        <dbReference type="EMBL" id="MDC8760847.1"/>
    </source>
</evidence>
<feature type="domain" description="Glycosyltransferase 2-like" evidence="2">
    <location>
        <begin position="13"/>
        <end position="173"/>
    </location>
</feature>
<protein>
    <submittedName>
        <fullName evidence="3">Glycosyltransferase family 2 protein</fullName>
    </submittedName>
</protein>